<dbReference type="CDD" id="cd06222">
    <property type="entry name" value="RNase_H_like"/>
    <property type="match status" value="1"/>
</dbReference>
<dbReference type="Proteomes" id="UP000525078">
    <property type="component" value="Unassembled WGS sequence"/>
</dbReference>
<dbReference type="Gene3D" id="3.30.420.10">
    <property type="entry name" value="Ribonuclease H-like superfamily/Ribonuclease H"/>
    <property type="match status" value="1"/>
</dbReference>
<dbReference type="EMBL" id="JAATIP010000129">
    <property type="protein sequence ID" value="KAF4369243.1"/>
    <property type="molecule type" value="Genomic_DNA"/>
</dbReference>
<dbReference type="AlphaFoldDB" id="A0A7J6FEW4"/>
<comment type="caution">
    <text evidence="2">The sequence shown here is derived from an EMBL/GenBank/DDBJ whole genome shotgun (WGS) entry which is preliminary data.</text>
</comment>
<dbReference type="GO" id="GO:0003676">
    <property type="term" value="F:nucleic acid binding"/>
    <property type="evidence" value="ECO:0007669"/>
    <property type="project" value="InterPro"/>
</dbReference>
<protein>
    <recommendedName>
        <fullName evidence="1">RNase H type-1 domain-containing protein</fullName>
    </recommendedName>
</protein>
<dbReference type="InterPro" id="IPR036397">
    <property type="entry name" value="RNaseH_sf"/>
</dbReference>
<sequence>MLNNSDRPWVSILRDKYCKNLSFWNVEANRGDSMVWKGMLNGHDVVVSGAGLIVGRGNSDMWLTPWVPGFSPEVVRDSFTYAFTHSFSVVADLFKPNSYVWDENVIWRSRNDLRIKGHKPNVLEISCRTLKRAQEFMKVRVKDQTVVSENSCSEDRGHLNHFKWDGHFQVDASVKDGEAGTGVLQCGIGEDAATVLLSYSEGMTVLEAELNAILQALRFALQEGYETILIESDSAIAVKALRNKELPT</sequence>
<name>A0A7J6FEW4_CANSA</name>
<dbReference type="SUPFAM" id="SSF53098">
    <property type="entry name" value="Ribonuclease H-like"/>
    <property type="match status" value="1"/>
</dbReference>
<gene>
    <name evidence="2" type="ORF">F8388_022899</name>
</gene>
<dbReference type="Pfam" id="PF13456">
    <property type="entry name" value="RVT_3"/>
    <property type="match status" value="1"/>
</dbReference>
<dbReference type="GO" id="GO:0004523">
    <property type="term" value="F:RNA-DNA hybrid ribonuclease activity"/>
    <property type="evidence" value="ECO:0007669"/>
    <property type="project" value="InterPro"/>
</dbReference>
<feature type="domain" description="RNase H type-1" evidence="1">
    <location>
        <begin position="171"/>
        <end position="245"/>
    </location>
</feature>
<reference evidence="2 3" key="1">
    <citation type="journal article" date="2020" name="bioRxiv">
        <title>Sequence and annotation of 42 cannabis genomes reveals extensive copy number variation in cannabinoid synthesis and pathogen resistance genes.</title>
        <authorList>
            <person name="Mckernan K.J."/>
            <person name="Helbert Y."/>
            <person name="Kane L.T."/>
            <person name="Ebling H."/>
            <person name="Zhang L."/>
            <person name="Liu B."/>
            <person name="Eaton Z."/>
            <person name="Mclaughlin S."/>
            <person name="Kingan S."/>
            <person name="Baybayan P."/>
            <person name="Concepcion G."/>
            <person name="Jordan M."/>
            <person name="Riva A."/>
            <person name="Barbazuk W."/>
            <person name="Harkins T."/>
        </authorList>
    </citation>
    <scope>NUCLEOTIDE SEQUENCE [LARGE SCALE GENOMIC DNA]</scope>
    <source>
        <strain evidence="3">cv. Jamaican Lion 4</strain>
        <tissue evidence="2">Leaf</tissue>
    </source>
</reference>
<dbReference type="InterPro" id="IPR002156">
    <property type="entry name" value="RNaseH_domain"/>
</dbReference>
<accession>A0A7J6FEW4</accession>
<evidence type="ECO:0000313" key="3">
    <source>
        <dbReference type="Proteomes" id="UP000525078"/>
    </source>
</evidence>
<proteinExistence type="predicted"/>
<dbReference type="InterPro" id="IPR012337">
    <property type="entry name" value="RNaseH-like_sf"/>
</dbReference>
<dbReference type="InterPro" id="IPR044730">
    <property type="entry name" value="RNase_H-like_dom_plant"/>
</dbReference>
<evidence type="ECO:0000313" key="2">
    <source>
        <dbReference type="EMBL" id="KAF4369243.1"/>
    </source>
</evidence>
<evidence type="ECO:0000259" key="1">
    <source>
        <dbReference type="Pfam" id="PF13456"/>
    </source>
</evidence>
<organism evidence="2 3">
    <name type="scientific">Cannabis sativa</name>
    <name type="common">Hemp</name>
    <name type="synonym">Marijuana</name>
    <dbReference type="NCBI Taxonomy" id="3483"/>
    <lineage>
        <taxon>Eukaryota</taxon>
        <taxon>Viridiplantae</taxon>
        <taxon>Streptophyta</taxon>
        <taxon>Embryophyta</taxon>
        <taxon>Tracheophyta</taxon>
        <taxon>Spermatophyta</taxon>
        <taxon>Magnoliopsida</taxon>
        <taxon>eudicotyledons</taxon>
        <taxon>Gunneridae</taxon>
        <taxon>Pentapetalae</taxon>
        <taxon>rosids</taxon>
        <taxon>fabids</taxon>
        <taxon>Rosales</taxon>
        <taxon>Cannabaceae</taxon>
        <taxon>Cannabis</taxon>
    </lineage>
</organism>